<dbReference type="EMBL" id="KL367603">
    <property type="protein sequence ID" value="KFD62069.1"/>
    <property type="molecule type" value="Genomic_DNA"/>
</dbReference>
<name>A0A085MXX3_9BILA</name>
<accession>A0A085MXX3</accession>
<reference evidence="1" key="1">
    <citation type="journal article" date="2014" name="Nat. Genet.">
        <title>Genome and transcriptome of the porcine whipworm Trichuris suis.</title>
        <authorList>
            <person name="Jex A.R."/>
            <person name="Nejsum P."/>
            <person name="Schwarz E.M."/>
            <person name="Hu L."/>
            <person name="Young N.D."/>
            <person name="Hall R.S."/>
            <person name="Korhonen P.K."/>
            <person name="Liao S."/>
            <person name="Thamsborg S."/>
            <person name="Xia J."/>
            <person name="Xu P."/>
            <person name="Wang S."/>
            <person name="Scheerlinck J.P."/>
            <person name="Hofmann A."/>
            <person name="Sternberg P.W."/>
            <person name="Wang J."/>
            <person name="Gasser R.B."/>
        </authorList>
    </citation>
    <scope>NUCLEOTIDE SEQUENCE [LARGE SCALE GENOMIC DNA]</scope>
    <source>
        <strain evidence="1">DCEP-RM93F</strain>
    </source>
</reference>
<dbReference type="AlphaFoldDB" id="A0A085MXX3"/>
<organism evidence="1">
    <name type="scientific">Trichuris suis</name>
    <name type="common">pig whipworm</name>
    <dbReference type="NCBI Taxonomy" id="68888"/>
    <lineage>
        <taxon>Eukaryota</taxon>
        <taxon>Metazoa</taxon>
        <taxon>Ecdysozoa</taxon>
        <taxon>Nematoda</taxon>
        <taxon>Enoplea</taxon>
        <taxon>Dorylaimia</taxon>
        <taxon>Trichinellida</taxon>
        <taxon>Trichuridae</taxon>
        <taxon>Trichuris</taxon>
    </lineage>
</organism>
<proteinExistence type="predicted"/>
<evidence type="ECO:0000313" key="1">
    <source>
        <dbReference type="EMBL" id="KFD62069.1"/>
    </source>
</evidence>
<protein>
    <submittedName>
        <fullName evidence="1">Uncharacterized protein</fullName>
    </submittedName>
</protein>
<dbReference type="Proteomes" id="UP000030758">
    <property type="component" value="Unassembled WGS sequence"/>
</dbReference>
<sequence>MERRSMLNGELCGRDRFRTLLVPLSAKDSKEQAGRDCLSWSYVRETTVKWLMRATRVTYVPAEDIEKYALYKKSMSNHSSCSSLAKLSLKSFPDYYQTLTWLRLCLLNDVVGFEGDNS</sequence>
<gene>
    <name evidence="1" type="ORF">M514_25788</name>
</gene>